<dbReference type="EMBL" id="VMSD01000007">
    <property type="protein sequence ID" value="KAF0845490.1"/>
    <property type="molecule type" value="Genomic_DNA"/>
</dbReference>
<evidence type="ECO:0008006" key="4">
    <source>
        <dbReference type="Google" id="ProtNLM"/>
    </source>
</evidence>
<protein>
    <recommendedName>
        <fullName evidence="4">Tat (Twin-arginine translocation) pathway signal sequence</fullName>
    </recommendedName>
</protein>
<evidence type="ECO:0000313" key="3">
    <source>
        <dbReference type="Proteomes" id="UP000798951"/>
    </source>
</evidence>
<gene>
    <name evidence="2" type="ORF">FNL39_10791</name>
</gene>
<organism evidence="2 3">
    <name type="scientific">Nocardia caishijiensis</name>
    <dbReference type="NCBI Taxonomy" id="184756"/>
    <lineage>
        <taxon>Bacteria</taxon>
        <taxon>Bacillati</taxon>
        <taxon>Actinomycetota</taxon>
        <taxon>Actinomycetes</taxon>
        <taxon>Mycobacteriales</taxon>
        <taxon>Nocardiaceae</taxon>
        <taxon>Nocardia</taxon>
    </lineage>
</organism>
<feature type="transmembrane region" description="Helical" evidence="1">
    <location>
        <begin position="16"/>
        <end position="37"/>
    </location>
</feature>
<feature type="transmembrane region" description="Helical" evidence="1">
    <location>
        <begin position="234"/>
        <end position="254"/>
    </location>
</feature>
<feature type="transmembrane region" description="Helical" evidence="1">
    <location>
        <begin position="198"/>
        <end position="222"/>
    </location>
</feature>
<sequence>MSTVVAEPGAAPARRLSLLLGAAVALAVAFVVAPPLIAGWLPGAGFADEAALRTGFRSAFVTYWQAGQAEFTPALRATVDYWSAYHVVKAVVAALWSIVLVALGVLLWRSSLRAVGAKRTMFAVAGVIATLVLAIAAVAVLANIQGAVTPFASLLPMAIDGAPDGELAAVLTEVGQALAGHPDGPAALAVMVEDFARYHVAMAVLAAVASAALLGLGVVLWRHREGSAGRVVRAYALAAVVVGVLFVVVAVANVTTARDPVPGLAALLTGGW</sequence>
<feature type="transmembrane region" description="Helical" evidence="1">
    <location>
        <begin position="120"/>
        <end position="144"/>
    </location>
</feature>
<reference evidence="2 3" key="1">
    <citation type="submission" date="2019-07" db="EMBL/GenBank/DDBJ databases">
        <title>Genomic Encyclopedia of Type Strains, Phase IV (KMG-IV): sequencing the most valuable type-strain genomes for metagenomic binning, comparative biology and taxonomic classification.</title>
        <authorList>
            <person name="Goeker M."/>
        </authorList>
    </citation>
    <scope>NUCLEOTIDE SEQUENCE [LARGE SCALE GENOMIC DNA]</scope>
    <source>
        <strain evidence="2 3">DSM 44831</strain>
    </source>
</reference>
<dbReference type="Proteomes" id="UP000798951">
    <property type="component" value="Unassembled WGS sequence"/>
</dbReference>
<keyword evidence="1" id="KW-0812">Transmembrane</keyword>
<keyword evidence="1" id="KW-1133">Transmembrane helix</keyword>
<evidence type="ECO:0000256" key="1">
    <source>
        <dbReference type="SAM" id="Phobius"/>
    </source>
</evidence>
<feature type="transmembrane region" description="Helical" evidence="1">
    <location>
        <begin position="87"/>
        <end position="108"/>
    </location>
</feature>
<dbReference type="RefSeq" id="WP_084458699.1">
    <property type="nucleotide sequence ID" value="NZ_VMSD01000007.1"/>
</dbReference>
<evidence type="ECO:0000313" key="2">
    <source>
        <dbReference type="EMBL" id="KAF0845490.1"/>
    </source>
</evidence>
<accession>A0ABQ6YI82</accession>
<proteinExistence type="predicted"/>
<comment type="caution">
    <text evidence="2">The sequence shown here is derived from an EMBL/GenBank/DDBJ whole genome shotgun (WGS) entry which is preliminary data.</text>
</comment>
<keyword evidence="3" id="KW-1185">Reference proteome</keyword>
<name>A0ABQ6YI82_9NOCA</name>
<keyword evidence="1" id="KW-0472">Membrane</keyword>